<dbReference type="PANTHER" id="PTHR43785">
    <property type="entry name" value="GAMMA-GLUTAMYLPUTRESCINE SYNTHETASE"/>
    <property type="match status" value="1"/>
</dbReference>
<feature type="domain" description="GS catalytic" evidence="5">
    <location>
        <begin position="123"/>
        <end position="340"/>
    </location>
</feature>
<dbReference type="Pfam" id="PF00120">
    <property type="entry name" value="Gln-synt_C"/>
    <property type="match status" value="2"/>
</dbReference>
<protein>
    <recommendedName>
        <fullName evidence="1">Glutamine synthetase</fullName>
    </recommendedName>
</protein>
<sequence>MTTPNPKALTAKDLPKLLEDDNRVKLAGLDVDGILRGKVVSKKKFLSVAESGFGFCSVIFGWDMHDKTYMRELGISNAENGYRDMLAIPDLTTFRRIPWENNIPFFLVSFFDPETKKPVCACPRGLLQTQLDRIHSKGYGAMAGAEYEFYTFKTPDESKSPAAFLQQNPHDKLPSLTEGMFGYSLNRPVHNKDYYYEVFDSCVDFACGIEGWHTESGPGVFEAALEFDEAAEMADRASLFKYVVKSVGTQHGIIPCFMAKPKQGLPGNSGHDVGGDADMGERLAKSLKEATERFMHKDSIAREVFGDEFVDHFGGTRENEVRLFDEAVTDWEMKRYIETV</sequence>
<dbReference type="GO" id="GO:0006542">
    <property type="term" value="P:glutamine biosynthetic process"/>
    <property type="evidence" value="ECO:0007669"/>
    <property type="project" value="InterPro"/>
</dbReference>
<dbReference type="PROSITE" id="PS51987">
    <property type="entry name" value="GS_CATALYTIC"/>
    <property type="match status" value="1"/>
</dbReference>
<name>A0A179I629_CORDF</name>
<evidence type="ECO:0000313" key="7">
    <source>
        <dbReference type="Proteomes" id="UP000243081"/>
    </source>
</evidence>
<dbReference type="Gene3D" id="3.30.590.10">
    <property type="entry name" value="Glutamine synthetase/guanido kinase, catalytic domain"/>
    <property type="match status" value="2"/>
</dbReference>
<dbReference type="InterPro" id="IPR008146">
    <property type="entry name" value="Gln_synth_cat_dom"/>
</dbReference>
<accession>A0A179I629</accession>
<dbReference type="Gene3D" id="3.10.20.70">
    <property type="entry name" value="Glutamine synthetase, N-terminal domain"/>
    <property type="match status" value="1"/>
</dbReference>
<reference evidence="6 7" key="1">
    <citation type="submission" date="2016-03" db="EMBL/GenBank/DDBJ databases">
        <title>Fine-scale spatial genetic structure of a fungal parasite of coffee scale insects.</title>
        <authorList>
            <person name="Jackson D."/>
            <person name="Zemenick K.A."/>
            <person name="Malloure B."/>
            <person name="Quandt C.A."/>
            <person name="James T.Y."/>
        </authorList>
    </citation>
    <scope>NUCLEOTIDE SEQUENCE [LARGE SCALE GENOMIC DNA]</scope>
    <source>
        <strain evidence="6 7">UM487</strain>
    </source>
</reference>
<dbReference type="InterPro" id="IPR036651">
    <property type="entry name" value="Gln_synt_N_sf"/>
</dbReference>
<dbReference type="AlphaFoldDB" id="A0A179I629"/>
<proteinExistence type="inferred from homology"/>
<dbReference type="SMART" id="SM01230">
    <property type="entry name" value="Gln-synt_C"/>
    <property type="match status" value="1"/>
</dbReference>
<keyword evidence="7" id="KW-1185">Reference proteome</keyword>
<gene>
    <name evidence="6" type="ORF">LLEC1_01286</name>
</gene>
<evidence type="ECO:0000256" key="2">
    <source>
        <dbReference type="ARBA" id="ARBA00022598"/>
    </source>
</evidence>
<dbReference type="SUPFAM" id="SSF55931">
    <property type="entry name" value="Glutamine synthetase/guanido kinase"/>
    <property type="match status" value="2"/>
</dbReference>
<evidence type="ECO:0000259" key="5">
    <source>
        <dbReference type="PROSITE" id="PS51987"/>
    </source>
</evidence>
<dbReference type="InterPro" id="IPR014746">
    <property type="entry name" value="Gln_synth/guanido_kin_cat_dom"/>
</dbReference>
<dbReference type="GO" id="GO:0004356">
    <property type="term" value="F:glutamine synthetase activity"/>
    <property type="evidence" value="ECO:0007669"/>
    <property type="project" value="InterPro"/>
</dbReference>
<evidence type="ECO:0000256" key="3">
    <source>
        <dbReference type="PROSITE-ProRule" id="PRU01331"/>
    </source>
</evidence>
<evidence type="ECO:0000256" key="1">
    <source>
        <dbReference type="ARBA" id="ARBA00021364"/>
    </source>
</evidence>
<comment type="similarity">
    <text evidence="3 4">Belongs to the glutamine synthetase family.</text>
</comment>
<dbReference type="PANTHER" id="PTHR43785:SF12">
    <property type="entry name" value="TYPE-1 GLUTAMINE SYNTHETASE 2"/>
    <property type="match status" value="1"/>
</dbReference>
<evidence type="ECO:0000313" key="6">
    <source>
        <dbReference type="EMBL" id="OAQ97361.1"/>
    </source>
</evidence>
<organism evidence="6 7">
    <name type="scientific">Cordyceps confragosa</name>
    <name type="common">Lecanicillium lecanii</name>
    <dbReference type="NCBI Taxonomy" id="2714763"/>
    <lineage>
        <taxon>Eukaryota</taxon>
        <taxon>Fungi</taxon>
        <taxon>Dikarya</taxon>
        <taxon>Ascomycota</taxon>
        <taxon>Pezizomycotina</taxon>
        <taxon>Sordariomycetes</taxon>
        <taxon>Hypocreomycetidae</taxon>
        <taxon>Hypocreales</taxon>
        <taxon>Cordycipitaceae</taxon>
        <taxon>Akanthomyces</taxon>
    </lineage>
</organism>
<dbReference type="EMBL" id="LUKN01003494">
    <property type="protein sequence ID" value="OAQ97361.1"/>
    <property type="molecule type" value="Genomic_DNA"/>
</dbReference>
<dbReference type="SUPFAM" id="SSF54368">
    <property type="entry name" value="Glutamine synthetase, N-terminal domain"/>
    <property type="match status" value="1"/>
</dbReference>
<dbReference type="OrthoDB" id="77835at2759"/>
<comment type="caution">
    <text evidence="6">The sequence shown here is derived from an EMBL/GenBank/DDBJ whole genome shotgun (WGS) entry which is preliminary data.</text>
</comment>
<dbReference type="Proteomes" id="UP000243081">
    <property type="component" value="Unassembled WGS sequence"/>
</dbReference>
<dbReference type="FunFam" id="3.10.20.70:FF:000013">
    <property type="entry name" value="Glutamine synthetase bacteria"/>
    <property type="match status" value="1"/>
</dbReference>
<keyword evidence="2" id="KW-0436">Ligase</keyword>
<evidence type="ECO:0000256" key="4">
    <source>
        <dbReference type="RuleBase" id="RU000384"/>
    </source>
</evidence>